<dbReference type="GO" id="GO:0051287">
    <property type="term" value="F:NAD binding"/>
    <property type="evidence" value="ECO:0007669"/>
    <property type="project" value="InterPro"/>
</dbReference>
<reference evidence="4 5" key="1">
    <citation type="submission" date="2019-07" db="EMBL/GenBank/DDBJ databases">
        <authorList>
            <person name="Zhu P."/>
        </authorList>
    </citation>
    <scope>NUCLEOTIDE SEQUENCE [LARGE SCALE GENOMIC DNA]</scope>
    <source>
        <strain evidence="4 5">SSL-25</strain>
    </source>
</reference>
<keyword evidence="2" id="KW-0520">NAD</keyword>
<dbReference type="AlphaFoldDB" id="A0A5B8JR48"/>
<evidence type="ECO:0000259" key="3">
    <source>
        <dbReference type="Pfam" id="PF02826"/>
    </source>
</evidence>
<dbReference type="GO" id="GO:0030267">
    <property type="term" value="F:glyoxylate reductase (NADPH) activity"/>
    <property type="evidence" value="ECO:0007669"/>
    <property type="project" value="TreeGrafter"/>
</dbReference>
<evidence type="ECO:0000256" key="1">
    <source>
        <dbReference type="ARBA" id="ARBA00023002"/>
    </source>
</evidence>
<evidence type="ECO:0000313" key="5">
    <source>
        <dbReference type="Proteomes" id="UP000320580"/>
    </source>
</evidence>
<keyword evidence="1" id="KW-0560">Oxidoreductase</keyword>
<keyword evidence="5" id="KW-1185">Reference proteome</keyword>
<dbReference type="CDD" id="cd12166">
    <property type="entry name" value="2-Hacid_dh_7"/>
    <property type="match status" value="1"/>
</dbReference>
<name>A0A5B8JR48_9ACTN</name>
<dbReference type="InterPro" id="IPR006140">
    <property type="entry name" value="D-isomer_DH_NAD-bd"/>
</dbReference>
<sequence>MVLVQRCRCRCRCPIPRARRRNSVRRGLGWARPREGPGRNQADIRPVCLRLHGVTLTCRCAAVGAQLNAPACLRTRTARLDTVPFDTPPTSRQIWLPTEFTSLTGLPGGLRYARWDGRSPFPSDPSAVEFYVPPLVQDLDVISRPLGRMTRLKAVQALSSGTDGLGTRLRRLPGRVILCNAGGVHARSTAELALALILASLRRIPEYIRAQDLGLWRPGVSPSLYGRSVLVVGYGAVGSALDDLLTPFDCAVTRVARTGRESARGPVHHVGQLPRLIASADIVVLTTALTPETRHLVDAKLLARARDGALLVNVARGALVDTAALLKEVRGGRLTAALDVTDPEPLPAGHPLRETPGVLITPHVGAFDSTMWPRLEALIRRQLHRFASNEELDNMVVY</sequence>
<evidence type="ECO:0000313" key="4">
    <source>
        <dbReference type="EMBL" id="QDY80430.1"/>
    </source>
</evidence>
<dbReference type="PANTHER" id="PTHR10996:SF178">
    <property type="entry name" value="2-HYDROXYACID DEHYDROGENASE YGL185C-RELATED"/>
    <property type="match status" value="1"/>
</dbReference>
<accession>A0A5B8JR48</accession>
<dbReference type="Gene3D" id="3.40.50.720">
    <property type="entry name" value="NAD(P)-binding Rossmann-like Domain"/>
    <property type="match status" value="2"/>
</dbReference>
<gene>
    <name evidence="4" type="ORF">FQU76_32315</name>
</gene>
<dbReference type="FunFam" id="3.40.50.720:FF:000593">
    <property type="entry name" value="Dihydrofolate reductase"/>
    <property type="match status" value="1"/>
</dbReference>
<dbReference type="Pfam" id="PF02826">
    <property type="entry name" value="2-Hacid_dh_C"/>
    <property type="match status" value="1"/>
</dbReference>
<proteinExistence type="predicted"/>
<dbReference type="InterPro" id="IPR036291">
    <property type="entry name" value="NAD(P)-bd_dom_sf"/>
</dbReference>
<protein>
    <submittedName>
        <fullName evidence="4">2-hydroxyacid dehydrogenase</fullName>
    </submittedName>
</protein>
<dbReference type="GO" id="GO:0016618">
    <property type="term" value="F:hydroxypyruvate reductase [NAD(P)H] activity"/>
    <property type="evidence" value="ECO:0007669"/>
    <property type="project" value="TreeGrafter"/>
</dbReference>
<feature type="domain" description="D-isomer specific 2-hydroxyacid dehydrogenase NAD-binding" evidence="3">
    <location>
        <begin position="194"/>
        <end position="365"/>
    </location>
</feature>
<dbReference type="OrthoDB" id="4324715at2"/>
<dbReference type="PROSITE" id="PS00671">
    <property type="entry name" value="D_2_HYDROXYACID_DH_3"/>
    <property type="match status" value="1"/>
</dbReference>
<dbReference type="PANTHER" id="PTHR10996">
    <property type="entry name" value="2-HYDROXYACID DEHYDROGENASE-RELATED"/>
    <property type="match status" value="1"/>
</dbReference>
<dbReference type="GO" id="GO:0005829">
    <property type="term" value="C:cytosol"/>
    <property type="evidence" value="ECO:0007669"/>
    <property type="project" value="TreeGrafter"/>
</dbReference>
<dbReference type="EMBL" id="CP042266">
    <property type="protein sequence ID" value="QDY80430.1"/>
    <property type="molecule type" value="Genomic_DNA"/>
</dbReference>
<dbReference type="SUPFAM" id="SSF51735">
    <property type="entry name" value="NAD(P)-binding Rossmann-fold domains"/>
    <property type="match status" value="1"/>
</dbReference>
<dbReference type="Proteomes" id="UP000320580">
    <property type="component" value="Chromosome"/>
</dbReference>
<dbReference type="InterPro" id="IPR050223">
    <property type="entry name" value="D-isomer_2-hydroxyacid_DH"/>
</dbReference>
<organism evidence="4 5">
    <name type="scientific">Streptomyces qinzhouensis</name>
    <dbReference type="NCBI Taxonomy" id="2599401"/>
    <lineage>
        <taxon>Bacteria</taxon>
        <taxon>Bacillati</taxon>
        <taxon>Actinomycetota</taxon>
        <taxon>Actinomycetes</taxon>
        <taxon>Kitasatosporales</taxon>
        <taxon>Streptomycetaceae</taxon>
        <taxon>Streptomyces</taxon>
    </lineage>
</organism>
<dbReference type="KEGG" id="sqz:FQU76_32315"/>
<evidence type="ECO:0000256" key="2">
    <source>
        <dbReference type="ARBA" id="ARBA00023027"/>
    </source>
</evidence>
<dbReference type="InterPro" id="IPR029753">
    <property type="entry name" value="D-isomer_DH_CS"/>
</dbReference>